<evidence type="ECO:0000313" key="1">
    <source>
        <dbReference type="EMBL" id="GMH09842.1"/>
    </source>
</evidence>
<reference evidence="1" key="1">
    <citation type="submission" date="2023-05" db="EMBL/GenBank/DDBJ databases">
        <title>Nepenthes gracilis genome sequencing.</title>
        <authorList>
            <person name="Fukushima K."/>
        </authorList>
    </citation>
    <scope>NUCLEOTIDE SEQUENCE</scope>
    <source>
        <strain evidence="1">SING2019-196</strain>
    </source>
</reference>
<protein>
    <submittedName>
        <fullName evidence="1">Uncharacterized protein</fullName>
    </submittedName>
</protein>
<evidence type="ECO:0000313" key="2">
    <source>
        <dbReference type="Proteomes" id="UP001279734"/>
    </source>
</evidence>
<organism evidence="1 2">
    <name type="scientific">Nepenthes gracilis</name>
    <name type="common">Slender pitcher plant</name>
    <dbReference type="NCBI Taxonomy" id="150966"/>
    <lineage>
        <taxon>Eukaryota</taxon>
        <taxon>Viridiplantae</taxon>
        <taxon>Streptophyta</taxon>
        <taxon>Embryophyta</taxon>
        <taxon>Tracheophyta</taxon>
        <taxon>Spermatophyta</taxon>
        <taxon>Magnoliopsida</taxon>
        <taxon>eudicotyledons</taxon>
        <taxon>Gunneridae</taxon>
        <taxon>Pentapetalae</taxon>
        <taxon>Caryophyllales</taxon>
        <taxon>Nepenthaceae</taxon>
        <taxon>Nepenthes</taxon>
    </lineage>
</organism>
<accession>A0AAD3SFY0</accession>
<comment type="caution">
    <text evidence="1">The sequence shown here is derived from an EMBL/GenBank/DDBJ whole genome shotgun (WGS) entry which is preliminary data.</text>
</comment>
<name>A0AAD3SFY0_NEPGR</name>
<proteinExistence type="predicted"/>
<keyword evidence="2" id="KW-1185">Reference proteome</keyword>
<sequence>MAWKPSGPVAFSGFMENRAAFTSSSDSVAHSSDNSSSLGRDVVLSSSIYSLVNSLAVAFPKLTLTLVSLRRLPHPLALLPPSMEMRTSGLEAVEMPRVDPPLRKKLRSAAVNVEDGDALVMENVDDVRAEREGLF</sequence>
<dbReference type="EMBL" id="BSYO01000009">
    <property type="protein sequence ID" value="GMH09842.1"/>
    <property type="molecule type" value="Genomic_DNA"/>
</dbReference>
<gene>
    <name evidence="1" type="ORF">Nepgr_011683</name>
</gene>
<dbReference type="AlphaFoldDB" id="A0AAD3SFY0"/>
<dbReference type="Proteomes" id="UP001279734">
    <property type="component" value="Unassembled WGS sequence"/>
</dbReference>